<accession>A0A226X311</accession>
<feature type="signal peptide" evidence="2">
    <location>
        <begin position="1"/>
        <end position="31"/>
    </location>
</feature>
<gene>
    <name evidence="3" type="ORF">BSU04_15200</name>
</gene>
<evidence type="ECO:0000256" key="2">
    <source>
        <dbReference type="SAM" id="SignalP"/>
    </source>
</evidence>
<feature type="chain" id="PRO_5013257352" evidence="2">
    <location>
        <begin position="32"/>
        <end position="135"/>
    </location>
</feature>
<reference evidence="4" key="1">
    <citation type="submission" date="2017-01" db="EMBL/GenBank/DDBJ databases">
        <title>Genome Analysis of Deinococcus marmoris KOPRI26562.</title>
        <authorList>
            <person name="Kim J.H."/>
            <person name="Oh H.-M."/>
        </authorList>
    </citation>
    <scope>NUCLEOTIDE SEQUENCE [LARGE SCALE GENOMIC DNA]</scope>
    <source>
        <strain evidence="4">PAMC 26633</strain>
    </source>
</reference>
<sequence>MHIRSSSYGRLGWVRLVLCSVFLSNAVAAYAANLGFLTDTPISYMKQRDLQQLNRAARTALDSKQDGEALDWNNVGTGNPVHVEGTITPLNTQKDGDRSCRTLAIVAKAKGQTQTWAPTACKDGGPDSKWQLLKQ</sequence>
<comment type="caution">
    <text evidence="3">The sequence shown here is derived from an EMBL/GenBank/DDBJ whole genome shotgun (WGS) entry which is preliminary data.</text>
</comment>
<dbReference type="OrthoDB" id="8775956at2"/>
<dbReference type="EMBL" id="MTHB01000094">
    <property type="protein sequence ID" value="OXC77835.1"/>
    <property type="molecule type" value="Genomic_DNA"/>
</dbReference>
<dbReference type="Proteomes" id="UP000214720">
    <property type="component" value="Unassembled WGS sequence"/>
</dbReference>
<feature type="region of interest" description="Disordered" evidence="1">
    <location>
        <begin position="68"/>
        <end position="90"/>
    </location>
</feature>
<keyword evidence="2" id="KW-0732">Signal</keyword>
<dbReference type="AlphaFoldDB" id="A0A226X311"/>
<dbReference type="RefSeq" id="WP_089161223.1">
    <property type="nucleotide sequence ID" value="NZ_MTHB01000094.1"/>
</dbReference>
<evidence type="ECO:0000313" key="4">
    <source>
        <dbReference type="Proteomes" id="UP000214720"/>
    </source>
</evidence>
<evidence type="ECO:0000256" key="1">
    <source>
        <dbReference type="SAM" id="MobiDB-lite"/>
    </source>
</evidence>
<evidence type="ECO:0000313" key="3">
    <source>
        <dbReference type="EMBL" id="OXC77835.1"/>
    </source>
</evidence>
<organism evidence="3 4">
    <name type="scientific">Caballeronia sordidicola</name>
    <name type="common">Burkholderia sordidicola</name>
    <dbReference type="NCBI Taxonomy" id="196367"/>
    <lineage>
        <taxon>Bacteria</taxon>
        <taxon>Pseudomonadati</taxon>
        <taxon>Pseudomonadota</taxon>
        <taxon>Betaproteobacteria</taxon>
        <taxon>Burkholderiales</taxon>
        <taxon>Burkholderiaceae</taxon>
        <taxon>Caballeronia</taxon>
    </lineage>
</organism>
<proteinExistence type="predicted"/>
<protein>
    <submittedName>
        <fullName evidence="3">Surface antigen</fullName>
    </submittedName>
</protein>
<name>A0A226X311_CABSO</name>